<protein>
    <submittedName>
        <fullName evidence="2">Uncharacterized protein</fullName>
    </submittedName>
</protein>
<dbReference type="AlphaFoldDB" id="A0A1U9JW11"/>
<gene>
    <name evidence="2" type="ORF">BHV28_13810</name>
</gene>
<dbReference type="STRING" id="1902579.BHV28_13810"/>
<keyword evidence="1" id="KW-0472">Membrane</keyword>
<evidence type="ECO:0000256" key="1">
    <source>
        <dbReference type="SAM" id="Phobius"/>
    </source>
</evidence>
<dbReference type="Proteomes" id="UP000188912">
    <property type="component" value="Chromosome"/>
</dbReference>
<dbReference type="KEGG" id="thd:BHV28_13810"/>
<dbReference type="EMBL" id="CP017315">
    <property type="protein sequence ID" value="AQS42064.1"/>
    <property type="molecule type" value="Genomic_DNA"/>
</dbReference>
<name>A0A1U9JW11_9HYPH</name>
<keyword evidence="3" id="KW-1185">Reference proteome</keyword>
<reference evidence="2 3" key="2">
    <citation type="journal article" date="2016" name="Sci. Rep.">
        <title>The genome of Rhizobiales bacteria in predatory ants reveals urease gene functions but no genes for nitrogen fixation.</title>
        <authorList>
            <person name="Neuvonen M.M."/>
            <person name="Tamarit D."/>
            <person name="Naslund K."/>
            <person name="Liebig J."/>
            <person name="Feldhaar H."/>
            <person name="Moran N.A."/>
            <person name="Guy L."/>
            <person name="Andersson S.G."/>
        </authorList>
    </citation>
    <scope>NUCLEOTIDE SEQUENCE [LARGE SCALE GENOMIC DNA]</scope>
    <source>
        <strain evidence="2 3">Hsal</strain>
    </source>
</reference>
<evidence type="ECO:0000313" key="3">
    <source>
        <dbReference type="Proteomes" id="UP000188912"/>
    </source>
</evidence>
<keyword evidence="1" id="KW-1133">Transmembrane helix</keyword>
<proteinExistence type="predicted"/>
<keyword evidence="1" id="KW-0812">Transmembrane</keyword>
<reference evidence="2 3" key="1">
    <citation type="journal article" date="2010" name="Science">
        <title>Genomic comparison of the ants Camponotus floridanus and Harpegnathos saltator.</title>
        <authorList>
            <person name="Bonasio R."/>
            <person name="Zhang G."/>
            <person name="Ye C."/>
            <person name="Mutti N.S."/>
            <person name="Fang X."/>
            <person name="Qin N."/>
            <person name="Donahue G."/>
            <person name="Yang P."/>
            <person name="Li Q."/>
            <person name="Li C."/>
            <person name="Zhang P."/>
            <person name="Huang Z."/>
            <person name="Berger S.L."/>
            <person name="Reinberg D."/>
            <person name="Wang J."/>
            <person name="Liebig J."/>
        </authorList>
    </citation>
    <scope>NUCLEOTIDE SEQUENCE [LARGE SCALE GENOMIC DNA]</scope>
    <source>
        <strain evidence="2 3">Hsal</strain>
    </source>
</reference>
<feature type="transmembrane region" description="Helical" evidence="1">
    <location>
        <begin position="15"/>
        <end position="37"/>
    </location>
</feature>
<organism evidence="2 3">
    <name type="scientific">Candidatus Tokpelaia hoelldobleri</name>
    <dbReference type="NCBI Taxonomy" id="1902579"/>
    <lineage>
        <taxon>Bacteria</taxon>
        <taxon>Pseudomonadati</taxon>
        <taxon>Pseudomonadota</taxon>
        <taxon>Alphaproteobacteria</taxon>
        <taxon>Hyphomicrobiales</taxon>
        <taxon>Candidatus Tokpelaia</taxon>
    </lineage>
</organism>
<accession>A0A1U9JW11</accession>
<sequence>MAKSGSWLGRFIKRVALYTLSLCVILVILAGGVFYFFRPSLTSYAASQVKKYGIETGTLDISPFGSAEVTKLRLPLGDDGELTAQSGSVRPPVPGFSGKASLYNVVVTKKGLRVTMPELYVDGLTLADKDPSISSRSLQMLMRVGVASVTIPGMQLMLGGEKNAVADVRDIRLSDLSGGRIRLLSAARIEAGLQSGAGGAGKSKLQRIEVQSGGFSSRDIDLAGAYGIMSGKPAPLAGKSILGVLTAKAIRLDATLAALGEQEDGQPGKAQNFRVTLDSFEVRPDLWQKKLPQSIRMATRGFYLDTTELDPQIAEFLREAGYDTVEMSALFDVAYDETAKKLNIRDISFSGKRMGAFSLKMTMDNVGKDVFDSNSRAAARALMDTRLLHMTMVLRNDGLIDRTFSLQKMADKAELQEDLEILVEQAAEVFFGGHKDYPAIKQAMLDFVRATGSARLTVDLAPRKRQGVSLAEIMGEDPVTGAMVSSEDMELAKMLDSLFDIRMSNGK</sequence>
<evidence type="ECO:0000313" key="2">
    <source>
        <dbReference type="EMBL" id="AQS42064.1"/>
    </source>
</evidence>